<dbReference type="GO" id="GO:0016787">
    <property type="term" value="F:hydrolase activity"/>
    <property type="evidence" value="ECO:0007669"/>
    <property type="project" value="UniProtKB-KW"/>
</dbReference>
<protein>
    <submittedName>
        <fullName evidence="12">P-loop containing nucleoside triphosphate hydrolase protein</fullName>
    </submittedName>
</protein>
<organism evidence="12 13">
    <name type="scientific">Dunaliella salina</name>
    <name type="common">Green alga</name>
    <name type="synonym">Protococcus salinus</name>
    <dbReference type="NCBI Taxonomy" id="3046"/>
    <lineage>
        <taxon>Eukaryota</taxon>
        <taxon>Viridiplantae</taxon>
        <taxon>Chlorophyta</taxon>
        <taxon>core chlorophytes</taxon>
        <taxon>Chlorophyceae</taxon>
        <taxon>CS clade</taxon>
        <taxon>Chlamydomonadales</taxon>
        <taxon>Dunaliellaceae</taxon>
        <taxon>Dunaliella</taxon>
    </lineage>
</organism>
<keyword evidence="7" id="KW-0342">GTP-binding</keyword>
<evidence type="ECO:0000256" key="1">
    <source>
        <dbReference type="ARBA" id="ARBA00001946"/>
    </source>
</evidence>
<comment type="similarity">
    <text evidence="2">Belongs to the TRAFAC class TrmE-Era-EngA-EngB-Septin-like GTPase superfamily. EngB GTPase family.</text>
</comment>
<evidence type="ECO:0000259" key="11">
    <source>
        <dbReference type="PROSITE" id="PS51706"/>
    </source>
</evidence>
<evidence type="ECO:0000256" key="6">
    <source>
        <dbReference type="ARBA" id="ARBA00022842"/>
    </source>
</evidence>
<keyword evidence="8" id="KW-0717">Septation</keyword>
<sequence length="326" mass="35792">MMIPCMQLLSKAGKTPCFTYSRFTHQVFRTTLPFGTVAAFDPTLPNLPGLNKPAKSETTIKTATFVKSSVSTGHMPAEVGPEFAFIGHSNVGKSTLLNFITGRSDLAKVSKQPGKTTCINHFLINHRYYLVDCPGYGHARASKTERVEWHAMTKAYFLERRTLAHVFLLVDSTLPPQRIDVDAALWLTEHQVPFSLVFTKVDLSSHGSGSSSSSSVASKRGGPAAAAHWRRQPAEQGGQSNLASIVPTFCNAVHHLAAQLELAGQTGRTMAACSRYCVALQSELKGPRRPPFYIPTSATSGLGREALLEYMAQLRQLYRMPIVWRK</sequence>
<dbReference type="InterPro" id="IPR027417">
    <property type="entry name" value="P-loop_NTPase"/>
</dbReference>
<dbReference type="PANTHER" id="PTHR11649">
    <property type="entry name" value="MSS1/TRME-RELATED GTP-BINDING PROTEIN"/>
    <property type="match status" value="1"/>
</dbReference>
<dbReference type="EMBL" id="MU070406">
    <property type="protein sequence ID" value="KAF5827883.1"/>
    <property type="molecule type" value="Genomic_DNA"/>
</dbReference>
<feature type="domain" description="EngB-type G" evidence="11">
    <location>
        <begin position="79"/>
        <end position="252"/>
    </location>
</feature>
<comment type="cofactor">
    <cofactor evidence="1">
        <name>Mg(2+)</name>
        <dbReference type="ChEBI" id="CHEBI:18420"/>
    </cofactor>
</comment>
<feature type="region of interest" description="Disordered" evidence="10">
    <location>
        <begin position="206"/>
        <end position="233"/>
    </location>
</feature>
<keyword evidence="3" id="KW-0132">Cell division</keyword>
<keyword evidence="6" id="KW-0460">Magnesium</keyword>
<evidence type="ECO:0000256" key="8">
    <source>
        <dbReference type="ARBA" id="ARBA00023210"/>
    </source>
</evidence>
<gene>
    <name evidence="12" type="ORF">DUNSADRAFT_18586</name>
</gene>
<keyword evidence="4" id="KW-0479">Metal-binding</keyword>
<evidence type="ECO:0000313" key="12">
    <source>
        <dbReference type="EMBL" id="KAF5827883.1"/>
    </source>
</evidence>
<dbReference type="CDD" id="cd01876">
    <property type="entry name" value="YihA_EngB"/>
    <property type="match status" value="1"/>
</dbReference>
<dbReference type="NCBIfam" id="TIGR03598">
    <property type="entry name" value="GTPase_YsxC"/>
    <property type="match status" value="1"/>
</dbReference>
<feature type="compositionally biased region" description="Low complexity" evidence="10">
    <location>
        <begin position="206"/>
        <end position="222"/>
    </location>
</feature>
<evidence type="ECO:0000256" key="7">
    <source>
        <dbReference type="ARBA" id="ARBA00023134"/>
    </source>
</evidence>
<keyword evidence="12" id="KW-0378">Hydrolase</keyword>
<dbReference type="PROSITE" id="PS51706">
    <property type="entry name" value="G_ENGB"/>
    <property type="match status" value="1"/>
</dbReference>
<dbReference type="Gene3D" id="3.40.50.300">
    <property type="entry name" value="P-loop containing nucleotide triphosphate hydrolases"/>
    <property type="match status" value="1"/>
</dbReference>
<evidence type="ECO:0000256" key="3">
    <source>
        <dbReference type="ARBA" id="ARBA00022618"/>
    </source>
</evidence>
<dbReference type="Pfam" id="PF01926">
    <property type="entry name" value="MMR_HSR1"/>
    <property type="match status" value="1"/>
</dbReference>
<dbReference type="InterPro" id="IPR006073">
    <property type="entry name" value="GTP-bd"/>
</dbReference>
<dbReference type="PANTHER" id="PTHR11649:SF13">
    <property type="entry name" value="ENGB-TYPE G DOMAIN-CONTAINING PROTEIN"/>
    <property type="match status" value="1"/>
</dbReference>
<accession>A0ABQ7FZV0</accession>
<dbReference type="InterPro" id="IPR030393">
    <property type="entry name" value="G_ENGB_dom"/>
</dbReference>
<dbReference type="SUPFAM" id="SSF52540">
    <property type="entry name" value="P-loop containing nucleoside triphosphate hydrolases"/>
    <property type="match status" value="1"/>
</dbReference>
<keyword evidence="13" id="KW-1185">Reference proteome</keyword>
<keyword evidence="9" id="KW-0131">Cell cycle</keyword>
<dbReference type="Proteomes" id="UP000815325">
    <property type="component" value="Unassembled WGS sequence"/>
</dbReference>
<evidence type="ECO:0000256" key="5">
    <source>
        <dbReference type="ARBA" id="ARBA00022741"/>
    </source>
</evidence>
<evidence type="ECO:0000256" key="10">
    <source>
        <dbReference type="SAM" id="MobiDB-lite"/>
    </source>
</evidence>
<evidence type="ECO:0000313" key="13">
    <source>
        <dbReference type="Proteomes" id="UP000815325"/>
    </source>
</evidence>
<dbReference type="InterPro" id="IPR019987">
    <property type="entry name" value="GTP-bd_ribosome_bio_YsxC"/>
</dbReference>
<name>A0ABQ7FZV0_DUNSA</name>
<evidence type="ECO:0000256" key="4">
    <source>
        <dbReference type="ARBA" id="ARBA00022723"/>
    </source>
</evidence>
<evidence type="ECO:0000256" key="9">
    <source>
        <dbReference type="ARBA" id="ARBA00023306"/>
    </source>
</evidence>
<evidence type="ECO:0000256" key="2">
    <source>
        <dbReference type="ARBA" id="ARBA00009638"/>
    </source>
</evidence>
<reference evidence="12" key="1">
    <citation type="submission" date="2017-08" db="EMBL/GenBank/DDBJ databases">
        <authorList>
            <person name="Polle J.E."/>
            <person name="Barry K."/>
            <person name="Cushman J."/>
            <person name="Schmutz J."/>
            <person name="Tran D."/>
            <person name="Hathwaick L.T."/>
            <person name="Yim W.C."/>
            <person name="Jenkins J."/>
            <person name="Mckie-Krisberg Z.M."/>
            <person name="Prochnik S."/>
            <person name="Lindquist E."/>
            <person name="Dockter R.B."/>
            <person name="Adam C."/>
            <person name="Molina H."/>
            <person name="Bunkerborg J."/>
            <person name="Jin E."/>
            <person name="Buchheim M."/>
            <person name="Magnuson J."/>
        </authorList>
    </citation>
    <scope>NUCLEOTIDE SEQUENCE</scope>
    <source>
        <strain evidence="12">CCAP 19/18</strain>
    </source>
</reference>
<proteinExistence type="inferred from homology"/>
<keyword evidence="5" id="KW-0547">Nucleotide-binding</keyword>
<comment type="caution">
    <text evidence="12">The sequence shown here is derived from an EMBL/GenBank/DDBJ whole genome shotgun (WGS) entry which is preliminary data.</text>
</comment>